<dbReference type="RefSeq" id="WP_043869034.1">
    <property type="nucleotide sequence ID" value="NZ_CP004393.1"/>
</dbReference>
<dbReference type="GO" id="GO:0055085">
    <property type="term" value="P:transmembrane transport"/>
    <property type="evidence" value="ECO:0007669"/>
    <property type="project" value="InterPro"/>
</dbReference>
<dbReference type="Gene3D" id="1.10.3720.10">
    <property type="entry name" value="MetI-like"/>
    <property type="match status" value="1"/>
</dbReference>
<feature type="transmembrane region" description="Helical" evidence="7">
    <location>
        <begin position="76"/>
        <end position="98"/>
    </location>
</feature>
<dbReference type="CDD" id="cd06261">
    <property type="entry name" value="TM_PBP2"/>
    <property type="match status" value="1"/>
</dbReference>
<evidence type="ECO:0000256" key="5">
    <source>
        <dbReference type="ARBA" id="ARBA00022989"/>
    </source>
</evidence>
<organism evidence="9 10">
    <name type="scientific">Celeribacter indicus</name>
    <dbReference type="NCBI Taxonomy" id="1208324"/>
    <lineage>
        <taxon>Bacteria</taxon>
        <taxon>Pseudomonadati</taxon>
        <taxon>Pseudomonadota</taxon>
        <taxon>Alphaproteobacteria</taxon>
        <taxon>Rhodobacterales</taxon>
        <taxon>Roseobacteraceae</taxon>
        <taxon>Celeribacter</taxon>
    </lineage>
</organism>
<dbReference type="PANTHER" id="PTHR32243">
    <property type="entry name" value="MALTOSE TRANSPORT SYSTEM PERMEASE-RELATED"/>
    <property type="match status" value="1"/>
</dbReference>
<keyword evidence="10" id="KW-1185">Reference proteome</keyword>
<dbReference type="AlphaFoldDB" id="A0A0B5DSR6"/>
<feature type="transmembrane region" description="Helical" evidence="7">
    <location>
        <begin position="183"/>
        <end position="208"/>
    </location>
</feature>
<comment type="subcellular location">
    <subcellularLocation>
        <location evidence="1 7">Cell membrane</location>
        <topology evidence="1 7">Multi-pass membrane protein</topology>
    </subcellularLocation>
</comment>
<dbReference type="PROSITE" id="PS50928">
    <property type="entry name" value="ABC_TM1"/>
    <property type="match status" value="1"/>
</dbReference>
<evidence type="ECO:0000256" key="1">
    <source>
        <dbReference type="ARBA" id="ARBA00004651"/>
    </source>
</evidence>
<dbReference type="OrthoDB" id="9815445at2"/>
<evidence type="ECO:0000256" key="6">
    <source>
        <dbReference type="ARBA" id="ARBA00023136"/>
    </source>
</evidence>
<dbReference type="InterPro" id="IPR000515">
    <property type="entry name" value="MetI-like"/>
</dbReference>
<feature type="transmembrane region" description="Helical" evidence="7">
    <location>
        <begin position="110"/>
        <end position="130"/>
    </location>
</feature>
<dbReference type="SUPFAM" id="SSF161098">
    <property type="entry name" value="MetI-like"/>
    <property type="match status" value="1"/>
</dbReference>
<feature type="transmembrane region" description="Helical" evidence="7">
    <location>
        <begin position="241"/>
        <end position="262"/>
    </location>
</feature>
<feature type="domain" description="ABC transmembrane type-1" evidence="8">
    <location>
        <begin position="72"/>
        <end position="262"/>
    </location>
</feature>
<name>A0A0B5DSR6_9RHOB</name>
<accession>A0A0B5DSR6</accession>
<dbReference type="EMBL" id="CP004393">
    <property type="protein sequence ID" value="AJE46084.1"/>
    <property type="molecule type" value="Genomic_DNA"/>
</dbReference>
<proteinExistence type="inferred from homology"/>
<keyword evidence="6 7" id="KW-0472">Membrane</keyword>
<dbReference type="InterPro" id="IPR035906">
    <property type="entry name" value="MetI-like_sf"/>
</dbReference>
<evidence type="ECO:0000256" key="3">
    <source>
        <dbReference type="ARBA" id="ARBA00022475"/>
    </source>
</evidence>
<gene>
    <name evidence="9" type="ORF">P73_1369</name>
</gene>
<keyword evidence="5 7" id="KW-1133">Transmembrane helix</keyword>
<keyword evidence="3" id="KW-1003">Cell membrane</keyword>
<evidence type="ECO:0000313" key="9">
    <source>
        <dbReference type="EMBL" id="AJE46084.1"/>
    </source>
</evidence>
<evidence type="ECO:0000259" key="8">
    <source>
        <dbReference type="PROSITE" id="PS50928"/>
    </source>
</evidence>
<dbReference type="InterPro" id="IPR050901">
    <property type="entry name" value="BP-dep_ABC_trans_perm"/>
</dbReference>
<feature type="transmembrane region" description="Helical" evidence="7">
    <location>
        <begin position="142"/>
        <end position="162"/>
    </location>
</feature>
<dbReference type="GO" id="GO:0005886">
    <property type="term" value="C:plasma membrane"/>
    <property type="evidence" value="ECO:0007669"/>
    <property type="project" value="UniProtKB-SubCell"/>
</dbReference>
<dbReference type="STRING" id="1208324.P73_1369"/>
<dbReference type="HOGENOM" id="CLU_016047_1_2_5"/>
<keyword evidence="4 7" id="KW-0812">Transmembrane</keyword>
<dbReference type="PANTHER" id="PTHR32243:SF18">
    <property type="entry name" value="INNER MEMBRANE ABC TRANSPORTER PERMEASE PROTEIN YCJP"/>
    <property type="match status" value="1"/>
</dbReference>
<dbReference type="Pfam" id="PF00528">
    <property type="entry name" value="BPD_transp_1"/>
    <property type="match status" value="1"/>
</dbReference>
<evidence type="ECO:0000256" key="7">
    <source>
        <dbReference type="RuleBase" id="RU363032"/>
    </source>
</evidence>
<dbReference type="KEGG" id="cid:P73_1369"/>
<evidence type="ECO:0000313" key="10">
    <source>
        <dbReference type="Proteomes" id="UP000031521"/>
    </source>
</evidence>
<reference evidence="9 10" key="1">
    <citation type="journal article" date="2014" name="Int. J. Syst. Evol. Microbiol.">
        <title>Celeribacter indicus sp. nov., a polycyclic aromatic hydrocarbon-degrading bacterium from deep-sea sediment and reclassification of Huaishuia halophila as Celeribacter halophilus comb. nov.</title>
        <authorList>
            <person name="Lai Q."/>
            <person name="Cao J."/>
            <person name="Yuan J."/>
            <person name="Li F."/>
            <person name="Shao Z."/>
        </authorList>
    </citation>
    <scope>NUCLEOTIDE SEQUENCE [LARGE SCALE GENOMIC DNA]</scope>
    <source>
        <strain evidence="9">P73</strain>
    </source>
</reference>
<feature type="transmembrane region" description="Helical" evidence="7">
    <location>
        <begin position="12"/>
        <end position="34"/>
    </location>
</feature>
<sequence length="276" mass="30062">MTASVQDTRTDRLIRFGFLAAMLIFFALPIVYLFSTSFKTPDDVLQGRLLPEAATLKNYPNAFAHVPVLRMIWNSVAVALLSGVITLVIAVPATYATIKLGAFRRTVPNITLASYAAPPIIALIPLFYLLQTAQLMDSIPGLALVHGLMNLPVAFWLLKSFVSDIPAEIDEAAWIDGAGYWHTLFAVILPLIFPGILATALICIILSYNEFLFASALTFSEASRTITVGMSLFQGERLVNFGQMAAASFTGMVPIYLIAFLFQKHLVGGLTQGSIK</sequence>
<comment type="similarity">
    <text evidence="7">Belongs to the binding-protein-dependent transport system permease family.</text>
</comment>
<evidence type="ECO:0000256" key="2">
    <source>
        <dbReference type="ARBA" id="ARBA00022448"/>
    </source>
</evidence>
<evidence type="ECO:0000256" key="4">
    <source>
        <dbReference type="ARBA" id="ARBA00022692"/>
    </source>
</evidence>
<protein>
    <submittedName>
        <fullName evidence="9">Binding-protein-dependent transport systems inner membrane component</fullName>
    </submittedName>
</protein>
<keyword evidence="2 7" id="KW-0813">Transport</keyword>
<dbReference type="Proteomes" id="UP000031521">
    <property type="component" value="Chromosome"/>
</dbReference>